<evidence type="ECO:0000313" key="3">
    <source>
        <dbReference type="Proteomes" id="UP001152607"/>
    </source>
</evidence>
<feature type="region of interest" description="Disordered" evidence="1">
    <location>
        <begin position="588"/>
        <end position="709"/>
    </location>
</feature>
<dbReference type="Proteomes" id="UP001152607">
    <property type="component" value="Unassembled WGS sequence"/>
</dbReference>
<organism evidence="2 3">
    <name type="scientific">Periconia digitata</name>
    <dbReference type="NCBI Taxonomy" id="1303443"/>
    <lineage>
        <taxon>Eukaryota</taxon>
        <taxon>Fungi</taxon>
        <taxon>Dikarya</taxon>
        <taxon>Ascomycota</taxon>
        <taxon>Pezizomycotina</taxon>
        <taxon>Dothideomycetes</taxon>
        <taxon>Pleosporomycetidae</taxon>
        <taxon>Pleosporales</taxon>
        <taxon>Massarineae</taxon>
        <taxon>Periconiaceae</taxon>
        <taxon>Periconia</taxon>
    </lineage>
</organism>
<feature type="compositionally biased region" description="Low complexity" evidence="1">
    <location>
        <begin position="621"/>
        <end position="630"/>
    </location>
</feature>
<sequence>MQSDEEARRAFREYMSNAATPNQNVGNHVGQPPQGQGQEQAHSYGNFMSPMNAYTAGLQAGAFGAPNPQVAFNPYAGQAVILNVQSQTHGVGAPNQFPQAQPPLPTPPSTALATSQQIAATQGGHMSAPSQPPGYVALPRSYGPPQQSQPTGAYNVGWQYNNQGSHPMNQPAAPNSYRGPWPPPDISQYPDTARNDMPMSVIVPTSIATASDPILILSHVCSVCGNMRSPGYHRHHPIVPGQPAIPTPCRKCKRKAKKKTKAEQAEKDDRTITIRIDDRRGRSRDRSERRYTRSSSSPSPRRTVVRSSSRAHLGLRVLQEARREPPQSSRRKSRVRTLYTSLSPPPEPRGRNKPPGSFPDSPTFESRVRYVESSISPPPARRTTRVEYREESLERPITDYRPRSLSPIQVPRRSYRTDDSGARISSHPTSFRNVAPGHRSYLRAADNSISTDSPTRELSPRKGILRNSTMEFETGRRRRMQDSHDSMLPEVGHNKVHFVSDGSRRGRGYIPDVDQDYRGRRSGYASEHTPNNEDFRYQRRTEREYAELPRPPSPPVHDFERLHIQHSSLSSSRDYDIDEHVRYVSPPNDRMEDRIRARTRYVSPPRDRHTRDRAHSPVLQSRSTYRGSSRSRGDKRIPEDWEDVTDSESEASRDKVEYVRYREADSTGRPYDVMEERRTRHIPGNGRGAEEAPRTFPSKPALTRSYGPM</sequence>
<evidence type="ECO:0000313" key="2">
    <source>
        <dbReference type="EMBL" id="CAI6332106.1"/>
    </source>
</evidence>
<feature type="compositionally biased region" description="Low complexity" evidence="1">
    <location>
        <begin position="30"/>
        <end position="40"/>
    </location>
</feature>
<accession>A0A9W4UCA0</accession>
<dbReference type="EMBL" id="CAOQHR010000003">
    <property type="protein sequence ID" value="CAI6332106.1"/>
    <property type="molecule type" value="Genomic_DNA"/>
</dbReference>
<reference evidence="2" key="1">
    <citation type="submission" date="2023-01" db="EMBL/GenBank/DDBJ databases">
        <authorList>
            <person name="Van Ghelder C."/>
            <person name="Rancurel C."/>
        </authorList>
    </citation>
    <scope>NUCLEOTIDE SEQUENCE</scope>
    <source>
        <strain evidence="2">CNCM I-4278</strain>
    </source>
</reference>
<protein>
    <submittedName>
        <fullName evidence="2">Uncharacterized protein</fullName>
    </submittedName>
</protein>
<comment type="caution">
    <text evidence="2">The sequence shown here is derived from an EMBL/GenBank/DDBJ whole genome shotgun (WGS) entry which is preliminary data.</text>
</comment>
<feature type="region of interest" description="Disordered" evidence="1">
    <location>
        <begin position="257"/>
        <end position="390"/>
    </location>
</feature>
<dbReference type="AlphaFoldDB" id="A0A9W4UCA0"/>
<feature type="compositionally biased region" description="Low complexity" evidence="1">
    <location>
        <begin position="293"/>
        <end position="310"/>
    </location>
</feature>
<feature type="region of interest" description="Disordered" evidence="1">
    <location>
        <begin position="497"/>
        <end position="538"/>
    </location>
</feature>
<feature type="compositionally biased region" description="Acidic residues" evidence="1">
    <location>
        <begin position="640"/>
        <end position="649"/>
    </location>
</feature>
<feature type="region of interest" description="Disordered" evidence="1">
    <location>
        <begin position="1"/>
        <end position="43"/>
    </location>
</feature>
<feature type="compositionally biased region" description="Basic and acidic residues" evidence="1">
    <location>
        <begin position="605"/>
        <end position="615"/>
    </location>
</feature>
<feature type="compositionally biased region" description="Polar residues" evidence="1">
    <location>
        <begin position="17"/>
        <end position="26"/>
    </location>
</feature>
<feature type="compositionally biased region" description="Basic and acidic residues" evidence="1">
    <location>
        <begin position="1"/>
        <end position="12"/>
    </location>
</feature>
<name>A0A9W4UCA0_9PLEO</name>
<keyword evidence="3" id="KW-1185">Reference proteome</keyword>
<evidence type="ECO:0000256" key="1">
    <source>
        <dbReference type="SAM" id="MobiDB-lite"/>
    </source>
</evidence>
<dbReference type="OrthoDB" id="5415512at2759"/>
<feature type="compositionally biased region" description="Basic and acidic residues" evidence="1">
    <location>
        <begin position="261"/>
        <end position="291"/>
    </location>
</feature>
<feature type="region of interest" description="Disordered" evidence="1">
    <location>
        <begin position="411"/>
        <end position="434"/>
    </location>
</feature>
<gene>
    <name evidence="2" type="ORF">PDIGIT_LOCUS5136</name>
</gene>
<feature type="compositionally biased region" description="Basic and acidic residues" evidence="1">
    <location>
        <begin position="650"/>
        <end position="678"/>
    </location>
</feature>
<proteinExistence type="predicted"/>